<keyword evidence="5" id="KW-1185">Reference proteome</keyword>
<dbReference type="RefSeq" id="WP_085897465.1">
    <property type="nucleotide sequence ID" value="NZ_FWFY01000011.1"/>
</dbReference>
<sequence>MRGFLAALASAACIAFTPVQAESPVVIELFTSQGCSSCPPADQMVRDLATREDVIALGLHVDYWDYIGWADSFAQPGFTKRQKAYAAAVGERMVYTPQFVVGGVERIVGAKPMKVMEAVMNHAEMPETVTMQAKREGGLLRIKARRMTDHTEPLMVQLVRFMPEAKVSIKNGENAGHDLTYANIVTSWGLLVRWSGTEDLEIETPIEGDQPGAVIVQEEGPGAILAAARLP</sequence>
<keyword evidence="1" id="KW-0732">Signal</keyword>
<gene>
    <name evidence="2" type="ORF">CLV79_11089</name>
    <name evidence="3" type="ORF">LOS8367_03153</name>
</gene>
<evidence type="ECO:0000313" key="3">
    <source>
        <dbReference type="EMBL" id="SLN64371.1"/>
    </source>
</evidence>
<reference evidence="3 4" key="1">
    <citation type="submission" date="2017-03" db="EMBL/GenBank/DDBJ databases">
        <authorList>
            <person name="Afonso C.L."/>
            <person name="Miller P.J."/>
            <person name="Scott M.A."/>
            <person name="Spackman E."/>
            <person name="Goraichik I."/>
            <person name="Dimitrov K.M."/>
            <person name="Suarez D.L."/>
            <person name="Swayne D.E."/>
        </authorList>
    </citation>
    <scope>NUCLEOTIDE SEQUENCE [LARGE SCALE GENOMIC DNA]</scope>
    <source>
        <strain evidence="3 4">CECT 8367</strain>
    </source>
</reference>
<proteinExistence type="predicted"/>
<dbReference type="SUPFAM" id="SSF52833">
    <property type="entry name" value="Thioredoxin-like"/>
    <property type="match status" value="1"/>
</dbReference>
<name>A0A1X6ZX97_9RHOB</name>
<dbReference type="AlphaFoldDB" id="A0A1X6ZX97"/>
<dbReference type="Proteomes" id="UP000240624">
    <property type="component" value="Unassembled WGS sequence"/>
</dbReference>
<feature type="chain" id="PRO_5044568326" description="Secreted protein" evidence="1">
    <location>
        <begin position="22"/>
        <end position="231"/>
    </location>
</feature>
<dbReference type="PANTHER" id="PTHR36057">
    <property type="match status" value="1"/>
</dbReference>
<evidence type="ECO:0000313" key="2">
    <source>
        <dbReference type="EMBL" id="PSK83508.1"/>
    </source>
</evidence>
<dbReference type="OrthoDB" id="9808254at2"/>
<dbReference type="EMBL" id="PYGB01000010">
    <property type="protein sequence ID" value="PSK83508.1"/>
    <property type="molecule type" value="Genomic_DNA"/>
</dbReference>
<evidence type="ECO:0000313" key="4">
    <source>
        <dbReference type="Proteomes" id="UP000193495"/>
    </source>
</evidence>
<dbReference type="PANTHER" id="PTHR36057:SF1">
    <property type="entry name" value="LIPOPROTEIN LIPID ATTACHMENT SITE-LIKE PROTEIN, PUTATIVE (DUF1223)-RELATED"/>
    <property type="match status" value="1"/>
</dbReference>
<reference evidence="2 5" key="2">
    <citation type="submission" date="2018-03" db="EMBL/GenBank/DDBJ databases">
        <title>Genomic Encyclopedia of Archaeal and Bacterial Type Strains, Phase II (KMG-II): from individual species to whole genera.</title>
        <authorList>
            <person name="Goeker M."/>
        </authorList>
    </citation>
    <scope>NUCLEOTIDE SEQUENCE [LARGE SCALE GENOMIC DNA]</scope>
    <source>
        <strain evidence="2 5">DSM 29956</strain>
    </source>
</reference>
<dbReference type="EMBL" id="FWFY01000011">
    <property type="protein sequence ID" value="SLN64371.1"/>
    <property type="molecule type" value="Genomic_DNA"/>
</dbReference>
<dbReference type="Pfam" id="PF06764">
    <property type="entry name" value="DUF1223"/>
    <property type="match status" value="1"/>
</dbReference>
<evidence type="ECO:0000256" key="1">
    <source>
        <dbReference type="SAM" id="SignalP"/>
    </source>
</evidence>
<feature type="signal peptide" evidence="1">
    <location>
        <begin position="1"/>
        <end position="21"/>
    </location>
</feature>
<dbReference type="InterPro" id="IPR010634">
    <property type="entry name" value="DUF1223"/>
</dbReference>
<accession>A0A1X6ZX97</accession>
<dbReference type="InterPro" id="IPR036249">
    <property type="entry name" value="Thioredoxin-like_sf"/>
</dbReference>
<evidence type="ECO:0008006" key="6">
    <source>
        <dbReference type="Google" id="ProtNLM"/>
    </source>
</evidence>
<protein>
    <recommendedName>
        <fullName evidence="6">Secreted protein</fullName>
    </recommendedName>
</protein>
<organism evidence="3 4">
    <name type="scientific">Limimaricola soesokkakensis</name>
    <dbReference type="NCBI Taxonomy" id="1343159"/>
    <lineage>
        <taxon>Bacteria</taxon>
        <taxon>Pseudomonadati</taxon>
        <taxon>Pseudomonadota</taxon>
        <taxon>Alphaproteobacteria</taxon>
        <taxon>Rhodobacterales</taxon>
        <taxon>Paracoccaceae</taxon>
        <taxon>Limimaricola</taxon>
    </lineage>
</organism>
<evidence type="ECO:0000313" key="5">
    <source>
        <dbReference type="Proteomes" id="UP000240624"/>
    </source>
</evidence>
<dbReference type="Proteomes" id="UP000193495">
    <property type="component" value="Unassembled WGS sequence"/>
</dbReference>